<dbReference type="GO" id="GO:0005506">
    <property type="term" value="F:iron ion binding"/>
    <property type="evidence" value="ECO:0007669"/>
    <property type="project" value="InterPro"/>
</dbReference>
<evidence type="ECO:0000256" key="7">
    <source>
        <dbReference type="ARBA" id="ARBA00023033"/>
    </source>
</evidence>
<dbReference type="Proteomes" id="UP000005408">
    <property type="component" value="Unassembled WGS sequence"/>
</dbReference>
<evidence type="ECO:0000256" key="1">
    <source>
        <dbReference type="ARBA" id="ARBA00001971"/>
    </source>
</evidence>
<dbReference type="Pfam" id="PF00067">
    <property type="entry name" value="p450"/>
    <property type="match status" value="1"/>
</dbReference>
<dbReference type="Gene3D" id="1.10.630.10">
    <property type="entry name" value="Cytochrome P450"/>
    <property type="match status" value="1"/>
</dbReference>
<evidence type="ECO:0000256" key="8">
    <source>
        <dbReference type="PIRSR" id="PIRSR602401-1"/>
    </source>
</evidence>
<name>A0A8W8M6H4_MAGGI</name>
<dbReference type="PRINTS" id="PR00463">
    <property type="entry name" value="EP450I"/>
</dbReference>
<sequence length="110" mass="13014">LGRFCIETTVELAPYVHYMSSEYFVEPDRFLPERWLRDGSALNIHPYLLTPFGHGPRMCAGRRFAEQELYVLLSKMLKNFRLEYSGDLDMKFQVLMVPDRPTSFTFKDRL</sequence>
<keyword evidence="7 9" id="KW-0503">Monooxygenase</keyword>
<dbReference type="SUPFAM" id="SSF48264">
    <property type="entry name" value="Cytochrome P450"/>
    <property type="match status" value="1"/>
</dbReference>
<dbReference type="EnsemblMetazoa" id="G30806.7">
    <property type="protein sequence ID" value="G30806.7:cds"/>
    <property type="gene ID" value="G30806"/>
</dbReference>
<keyword evidence="3 8" id="KW-0349">Heme</keyword>
<evidence type="ECO:0008006" key="12">
    <source>
        <dbReference type="Google" id="ProtNLM"/>
    </source>
</evidence>
<evidence type="ECO:0000313" key="11">
    <source>
        <dbReference type="Proteomes" id="UP000005408"/>
    </source>
</evidence>
<dbReference type="PANTHER" id="PTHR24279">
    <property type="entry name" value="CYTOCHROME P450"/>
    <property type="match status" value="1"/>
</dbReference>
<dbReference type="PANTHER" id="PTHR24279:SF120">
    <property type="entry name" value="CYTOCHROME P450"/>
    <property type="match status" value="1"/>
</dbReference>
<dbReference type="InterPro" id="IPR002401">
    <property type="entry name" value="Cyt_P450_E_grp-I"/>
</dbReference>
<accession>A0A8W8M6H4</accession>
<dbReference type="GO" id="GO:0016705">
    <property type="term" value="F:oxidoreductase activity, acting on paired donors, with incorporation or reduction of molecular oxygen"/>
    <property type="evidence" value="ECO:0007669"/>
    <property type="project" value="InterPro"/>
</dbReference>
<dbReference type="GO" id="GO:0004497">
    <property type="term" value="F:monooxygenase activity"/>
    <property type="evidence" value="ECO:0007669"/>
    <property type="project" value="UniProtKB-KW"/>
</dbReference>
<evidence type="ECO:0000256" key="2">
    <source>
        <dbReference type="ARBA" id="ARBA00010617"/>
    </source>
</evidence>
<evidence type="ECO:0000256" key="5">
    <source>
        <dbReference type="ARBA" id="ARBA00023002"/>
    </source>
</evidence>
<evidence type="ECO:0000256" key="6">
    <source>
        <dbReference type="ARBA" id="ARBA00023004"/>
    </source>
</evidence>
<dbReference type="PROSITE" id="PS00086">
    <property type="entry name" value="CYTOCHROME_P450"/>
    <property type="match status" value="1"/>
</dbReference>
<protein>
    <recommendedName>
        <fullName evidence="12">Cytochrome P450</fullName>
    </recommendedName>
</protein>
<evidence type="ECO:0000256" key="4">
    <source>
        <dbReference type="ARBA" id="ARBA00022723"/>
    </source>
</evidence>
<comment type="similarity">
    <text evidence="2 9">Belongs to the cytochrome P450 family.</text>
</comment>
<dbReference type="InterPro" id="IPR001128">
    <property type="entry name" value="Cyt_P450"/>
</dbReference>
<keyword evidence="11" id="KW-1185">Reference proteome</keyword>
<comment type="cofactor">
    <cofactor evidence="1 8">
        <name>heme</name>
        <dbReference type="ChEBI" id="CHEBI:30413"/>
    </cofactor>
</comment>
<evidence type="ECO:0000256" key="3">
    <source>
        <dbReference type="ARBA" id="ARBA00022617"/>
    </source>
</evidence>
<keyword evidence="5 9" id="KW-0560">Oxidoreductase</keyword>
<dbReference type="InterPro" id="IPR036396">
    <property type="entry name" value="Cyt_P450_sf"/>
</dbReference>
<dbReference type="GO" id="GO:0020037">
    <property type="term" value="F:heme binding"/>
    <property type="evidence" value="ECO:0007669"/>
    <property type="project" value="InterPro"/>
</dbReference>
<keyword evidence="4 8" id="KW-0479">Metal-binding</keyword>
<dbReference type="AlphaFoldDB" id="A0A8W8M6H4"/>
<feature type="binding site" description="axial binding residue" evidence="8">
    <location>
        <position position="59"/>
    </location>
    <ligand>
        <name>heme</name>
        <dbReference type="ChEBI" id="CHEBI:30413"/>
    </ligand>
    <ligandPart>
        <name>Fe</name>
        <dbReference type="ChEBI" id="CHEBI:18248"/>
    </ligandPart>
</feature>
<evidence type="ECO:0000313" key="10">
    <source>
        <dbReference type="EnsemblMetazoa" id="G30806.7:cds"/>
    </source>
</evidence>
<dbReference type="InterPro" id="IPR050479">
    <property type="entry name" value="CYP11_CYP27_families"/>
</dbReference>
<organism evidence="10 11">
    <name type="scientific">Magallana gigas</name>
    <name type="common">Pacific oyster</name>
    <name type="synonym">Crassostrea gigas</name>
    <dbReference type="NCBI Taxonomy" id="29159"/>
    <lineage>
        <taxon>Eukaryota</taxon>
        <taxon>Metazoa</taxon>
        <taxon>Spiralia</taxon>
        <taxon>Lophotrochozoa</taxon>
        <taxon>Mollusca</taxon>
        <taxon>Bivalvia</taxon>
        <taxon>Autobranchia</taxon>
        <taxon>Pteriomorphia</taxon>
        <taxon>Ostreida</taxon>
        <taxon>Ostreoidea</taxon>
        <taxon>Ostreidae</taxon>
        <taxon>Magallana</taxon>
    </lineage>
</organism>
<keyword evidence="6 8" id="KW-0408">Iron</keyword>
<dbReference type="InterPro" id="IPR017972">
    <property type="entry name" value="Cyt_P450_CS"/>
</dbReference>
<proteinExistence type="inferred from homology"/>
<reference evidence="10" key="1">
    <citation type="submission" date="2022-08" db="UniProtKB">
        <authorList>
            <consortium name="EnsemblMetazoa"/>
        </authorList>
    </citation>
    <scope>IDENTIFICATION</scope>
    <source>
        <strain evidence="10">05x7-T-G4-1.051#20</strain>
    </source>
</reference>
<evidence type="ECO:0000256" key="9">
    <source>
        <dbReference type="RuleBase" id="RU000461"/>
    </source>
</evidence>